<evidence type="ECO:0000313" key="5">
    <source>
        <dbReference type="Proteomes" id="UP001152747"/>
    </source>
</evidence>
<sequence>MNTSKLFEELQSKGVECNTEDTMIDELMKNAILALRTCLVELQKVSTLSDNFKAKYLATLKRTVCHEALIGTSVDSDDELSDPTPNLDESGSSNVVESALATLQTVGGTLSIPLHITQQSITMIPSATQIERNVEFLKRLGYPGELMAKLAEVKSAENSPDKSEEEKHLLCDLAQ</sequence>
<gene>
    <name evidence="4" type="ORF">CAMP_LOCUS17824</name>
</gene>
<evidence type="ECO:0000313" key="4">
    <source>
        <dbReference type="EMBL" id="CAI5455187.1"/>
    </source>
</evidence>
<evidence type="ECO:0000259" key="3">
    <source>
        <dbReference type="Pfam" id="PF16493"/>
    </source>
</evidence>
<name>A0A9P1NBC0_9PELO</name>
<dbReference type="InterPro" id="IPR032453">
    <property type="entry name" value="PKNOX/Meis_N"/>
</dbReference>
<feature type="region of interest" description="Disordered" evidence="2">
    <location>
        <begin position="74"/>
        <end position="93"/>
    </location>
</feature>
<dbReference type="OrthoDB" id="10056939at2759"/>
<reference evidence="4" key="1">
    <citation type="submission" date="2022-11" db="EMBL/GenBank/DDBJ databases">
        <authorList>
            <person name="Kikuchi T."/>
        </authorList>
    </citation>
    <scope>NUCLEOTIDE SEQUENCE</scope>
    <source>
        <strain evidence="4">PS1010</strain>
    </source>
</reference>
<protein>
    <recommendedName>
        <fullName evidence="3">MEIS N-terminal domain-containing protein</fullName>
    </recommendedName>
</protein>
<dbReference type="AlphaFoldDB" id="A0A9P1NBC0"/>
<comment type="caution">
    <text evidence="4">The sequence shown here is derived from an EMBL/GenBank/DDBJ whole genome shotgun (WGS) entry which is preliminary data.</text>
</comment>
<accession>A0A9P1NBC0</accession>
<organism evidence="4 5">
    <name type="scientific">Caenorhabditis angaria</name>
    <dbReference type="NCBI Taxonomy" id="860376"/>
    <lineage>
        <taxon>Eukaryota</taxon>
        <taxon>Metazoa</taxon>
        <taxon>Ecdysozoa</taxon>
        <taxon>Nematoda</taxon>
        <taxon>Chromadorea</taxon>
        <taxon>Rhabditida</taxon>
        <taxon>Rhabditina</taxon>
        <taxon>Rhabditomorpha</taxon>
        <taxon>Rhabditoidea</taxon>
        <taxon>Rhabditidae</taxon>
        <taxon>Peloderinae</taxon>
        <taxon>Caenorhabditis</taxon>
    </lineage>
</organism>
<proteinExistence type="predicted"/>
<dbReference type="Pfam" id="PF16493">
    <property type="entry name" value="Meis_PKNOX_N"/>
    <property type="match status" value="1"/>
</dbReference>
<keyword evidence="5" id="KW-1185">Reference proteome</keyword>
<evidence type="ECO:0000256" key="2">
    <source>
        <dbReference type="SAM" id="MobiDB-lite"/>
    </source>
</evidence>
<feature type="region of interest" description="Disordered" evidence="2">
    <location>
        <begin position="155"/>
        <end position="175"/>
    </location>
</feature>
<dbReference type="Proteomes" id="UP001152747">
    <property type="component" value="Unassembled WGS sequence"/>
</dbReference>
<dbReference type="EMBL" id="CANHGI010000006">
    <property type="protein sequence ID" value="CAI5455187.1"/>
    <property type="molecule type" value="Genomic_DNA"/>
</dbReference>
<feature type="compositionally biased region" description="Polar residues" evidence="2">
    <location>
        <begin position="83"/>
        <end position="93"/>
    </location>
</feature>
<feature type="domain" description="MEIS N-terminal" evidence="3">
    <location>
        <begin position="5"/>
        <end position="67"/>
    </location>
</feature>
<keyword evidence="1" id="KW-0539">Nucleus</keyword>
<evidence type="ECO:0000256" key="1">
    <source>
        <dbReference type="ARBA" id="ARBA00023242"/>
    </source>
</evidence>